<dbReference type="SMART" id="SM00267">
    <property type="entry name" value="GGDEF"/>
    <property type="match status" value="1"/>
</dbReference>
<dbReference type="CDD" id="cd00130">
    <property type="entry name" value="PAS"/>
    <property type="match status" value="2"/>
</dbReference>
<dbReference type="InterPro" id="IPR001633">
    <property type="entry name" value="EAL_dom"/>
</dbReference>
<dbReference type="InterPro" id="IPR000160">
    <property type="entry name" value="GGDEF_dom"/>
</dbReference>
<dbReference type="Gene3D" id="3.30.70.270">
    <property type="match status" value="1"/>
</dbReference>
<keyword evidence="6" id="KW-1185">Reference proteome</keyword>
<dbReference type="CDD" id="cd01949">
    <property type="entry name" value="GGDEF"/>
    <property type="match status" value="1"/>
</dbReference>
<evidence type="ECO:0000259" key="2">
    <source>
        <dbReference type="PROSITE" id="PS50113"/>
    </source>
</evidence>
<dbReference type="Gene3D" id="3.30.450.20">
    <property type="entry name" value="PAS domain"/>
    <property type="match status" value="3"/>
</dbReference>
<dbReference type="RefSeq" id="WP_257819630.1">
    <property type="nucleotide sequence ID" value="NZ_JABXYM010000001.1"/>
</dbReference>
<dbReference type="EMBL" id="JABXYM010000001">
    <property type="protein sequence ID" value="MCR6095004.1"/>
    <property type="molecule type" value="Genomic_DNA"/>
</dbReference>
<dbReference type="Gene3D" id="3.20.20.450">
    <property type="entry name" value="EAL domain"/>
    <property type="match status" value="1"/>
</dbReference>
<evidence type="ECO:0000259" key="3">
    <source>
        <dbReference type="PROSITE" id="PS50883"/>
    </source>
</evidence>
<comment type="caution">
    <text evidence="5">The sequence shown here is derived from an EMBL/GenBank/DDBJ whole genome shotgun (WGS) entry which is preliminary data.</text>
</comment>
<protein>
    <submittedName>
        <fullName evidence="5">EAL domain-containing protein</fullName>
    </submittedName>
</protein>
<dbReference type="SMART" id="SM00086">
    <property type="entry name" value="PAC"/>
    <property type="match status" value="3"/>
</dbReference>
<dbReference type="Pfam" id="PF08447">
    <property type="entry name" value="PAS_3"/>
    <property type="match status" value="1"/>
</dbReference>
<accession>A0A9Q4AYD2</accession>
<evidence type="ECO:0000313" key="5">
    <source>
        <dbReference type="EMBL" id="MCR6095004.1"/>
    </source>
</evidence>
<reference evidence="5" key="1">
    <citation type="submission" date="2020-06" db="EMBL/GenBank/DDBJ databases">
        <title>Insight into the genomes of haloalkaliphilic bacilli from Kenyan soda lakes.</title>
        <authorList>
            <person name="Mwirichia R."/>
            <person name="Villamizar G.C."/>
            <person name="Poehlein A."/>
            <person name="Mugweru J."/>
            <person name="Kipnyargis A."/>
            <person name="Kiplimo D."/>
            <person name="Orwa P."/>
            <person name="Daniel R."/>
        </authorList>
    </citation>
    <scope>NUCLEOTIDE SEQUENCE</scope>
    <source>
        <strain evidence="5">B1096_S55</strain>
    </source>
</reference>
<dbReference type="PROSITE" id="PS50883">
    <property type="entry name" value="EAL"/>
    <property type="match status" value="1"/>
</dbReference>
<feature type="domain" description="PAC" evidence="2">
    <location>
        <begin position="350"/>
        <end position="402"/>
    </location>
</feature>
<dbReference type="PROSITE" id="PS50113">
    <property type="entry name" value="PAC"/>
    <property type="match status" value="2"/>
</dbReference>
<evidence type="ECO:0000259" key="4">
    <source>
        <dbReference type="PROSITE" id="PS50887"/>
    </source>
</evidence>
<dbReference type="InterPro" id="IPR035965">
    <property type="entry name" value="PAS-like_dom_sf"/>
</dbReference>
<feature type="domain" description="PAS" evidence="1">
    <location>
        <begin position="275"/>
        <end position="348"/>
    </location>
</feature>
<feature type="domain" description="EAL" evidence="3">
    <location>
        <begin position="575"/>
        <end position="829"/>
    </location>
</feature>
<evidence type="ECO:0000259" key="1">
    <source>
        <dbReference type="PROSITE" id="PS50112"/>
    </source>
</evidence>
<evidence type="ECO:0000313" key="6">
    <source>
        <dbReference type="Proteomes" id="UP001057753"/>
    </source>
</evidence>
<dbReference type="Pfam" id="PF13426">
    <property type="entry name" value="PAS_9"/>
    <property type="match status" value="1"/>
</dbReference>
<dbReference type="Pfam" id="PF00563">
    <property type="entry name" value="EAL"/>
    <property type="match status" value="1"/>
</dbReference>
<feature type="domain" description="PAS" evidence="1">
    <location>
        <begin position="21"/>
        <end position="91"/>
    </location>
</feature>
<feature type="domain" description="GGDEF" evidence="4">
    <location>
        <begin position="434"/>
        <end position="566"/>
    </location>
</feature>
<dbReference type="InterPro" id="IPR000014">
    <property type="entry name" value="PAS"/>
</dbReference>
<dbReference type="NCBIfam" id="TIGR00229">
    <property type="entry name" value="sensory_box"/>
    <property type="match status" value="3"/>
</dbReference>
<dbReference type="SMART" id="SM00091">
    <property type="entry name" value="PAS"/>
    <property type="match status" value="2"/>
</dbReference>
<dbReference type="CDD" id="cd01948">
    <property type="entry name" value="EAL"/>
    <property type="match status" value="1"/>
</dbReference>
<dbReference type="SUPFAM" id="SSF55073">
    <property type="entry name" value="Nucleotide cyclase"/>
    <property type="match status" value="1"/>
</dbReference>
<organism evidence="5 6">
    <name type="scientific">Salipaludibacillus agaradhaerens</name>
    <name type="common">Bacillus agaradhaerens</name>
    <dbReference type="NCBI Taxonomy" id="76935"/>
    <lineage>
        <taxon>Bacteria</taxon>
        <taxon>Bacillati</taxon>
        <taxon>Bacillota</taxon>
        <taxon>Bacilli</taxon>
        <taxon>Bacillales</taxon>
        <taxon>Bacillaceae</taxon>
    </lineage>
</organism>
<dbReference type="InterPro" id="IPR052155">
    <property type="entry name" value="Biofilm_reg_signaling"/>
</dbReference>
<name>A0A9Q4AYD2_SALAG</name>
<dbReference type="NCBIfam" id="TIGR00254">
    <property type="entry name" value="GGDEF"/>
    <property type="match status" value="1"/>
</dbReference>
<dbReference type="Pfam" id="PF00990">
    <property type="entry name" value="GGDEF"/>
    <property type="match status" value="1"/>
</dbReference>
<dbReference type="InterPro" id="IPR035919">
    <property type="entry name" value="EAL_sf"/>
</dbReference>
<proteinExistence type="predicted"/>
<dbReference type="InterPro" id="IPR000700">
    <property type="entry name" value="PAS-assoc_C"/>
</dbReference>
<dbReference type="SUPFAM" id="SSF55785">
    <property type="entry name" value="PYP-like sensor domain (PAS domain)"/>
    <property type="match status" value="3"/>
</dbReference>
<dbReference type="PANTHER" id="PTHR44757">
    <property type="entry name" value="DIGUANYLATE CYCLASE DGCP"/>
    <property type="match status" value="1"/>
</dbReference>
<dbReference type="PROSITE" id="PS50112">
    <property type="entry name" value="PAS"/>
    <property type="match status" value="2"/>
</dbReference>
<dbReference type="InterPro" id="IPR001610">
    <property type="entry name" value="PAC"/>
</dbReference>
<gene>
    <name evidence="5" type="ORF">HXA33_00390</name>
</gene>
<dbReference type="InterPro" id="IPR043128">
    <property type="entry name" value="Rev_trsase/Diguanyl_cyclase"/>
</dbReference>
<dbReference type="SMART" id="SM00052">
    <property type="entry name" value="EAL"/>
    <property type="match status" value="1"/>
</dbReference>
<feature type="domain" description="PAC" evidence="2">
    <location>
        <begin position="222"/>
        <end position="274"/>
    </location>
</feature>
<dbReference type="InterPro" id="IPR013655">
    <property type="entry name" value="PAS_fold_3"/>
</dbReference>
<dbReference type="PANTHER" id="PTHR44757:SF2">
    <property type="entry name" value="BIOFILM ARCHITECTURE MAINTENANCE PROTEIN MBAA"/>
    <property type="match status" value="1"/>
</dbReference>
<dbReference type="SUPFAM" id="SSF141868">
    <property type="entry name" value="EAL domain-like"/>
    <property type="match status" value="1"/>
</dbReference>
<dbReference type="Proteomes" id="UP001057753">
    <property type="component" value="Unassembled WGS sequence"/>
</dbReference>
<dbReference type="InterPro" id="IPR029787">
    <property type="entry name" value="Nucleotide_cyclase"/>
</dbReference>
<dbReference type="PROSITE" id="PS50887">
    <property type="entry name" value="GGDEF"/>
    <property type="match status" value="1"/>
</dbReference>
<dbReference type="AlphaFoldDB" id="A0A9Q4AYD2"/>
<sequence length="835" mass="95711">MMRFKQYKHRKAITKTSTYRGQDDYSIFYDLNPEAAFILKSDGVFISLNKAAEKLLGGAKKDLIGLSLYQFIDSSLVNNTIDSIKTLMLGQDSRSISTIITTPQKTSIHVILYVTSYVNEQGIQKLACIAKNIEDIKQYNSKLLKIKNNLNELQEIVKGGIWHYNSHTQKLYWSKQVSKILGIKKRITSMNELEQYEYLLKEQDLKRLKSSINNLYFKGRILEVSCPIKRHDGSIAYIRIHGKPIKKGDQLSACLTGVIQDTTEYHSIKNKLIEKNIQAENLYNQIEEIVWSLDMTTKKIIFCSNDFEEITGWKLSDLIGPNELWKETIHPKDKDHVTAAINRLLDGKQTSFHYQFYHASGQLRWGHFKAYPILDSHNKLIRLDGIIQDITCRKEMENKLLHIAYHDHITGLPNRLHFEETLQKKITLAQQTNDTFAIFHVDLDRFRHINEMLGYEIGDDLLQYTASRLKEHSHSDYYISRISGNEFAVILSSCELAEAKHQAAKYLESLRPVFKIKDYELYITGSIGIALFPKHGKDLEHLLKNSETALYHAKNGGKNTFKVYCSTMTTESKHRYSLEKDLRNALQTNQLFIEYQPKVSPETQLLTGGEALLRWKHPKLGRVSPGEFIPLAEESDLICHIGDWVIENVCRQMQKWESEGLPLIPISVNISALHLTKVDLITKVKQALTHYHIPPYLFEIEITETSLIQSSELIFSRLESLKQLGVRISLDDFGVGYSSLTHLLKFKLDALKIDKSLIANLPQKKEDSIIISTLVRMAKGLGISLVAEGVETTAQLEYLKQEECHFVQGYLFSQPVSPLNFSRLVKKGILPVQAH</sequence>